<dbReference type="Pfam" id="PF26360">
    <property type="entry name" value="MIB_M1"/>
    <property type="match status" value="1"/>
</dbReference>
<feature type="compositionally biased region" description="Low complexity" evidence="1">
    <location>
        <begin position="84"/>
        <end position="94"/>
    </location>
</feature>
<dbReference type="EMBL" id="AP022325">
    <property type="protein sequence ID" value="BBU47397.1"/>
    <property type="molecule type" value="Genomic_DNA"/>
</dbReference>
<dbReference type="Pfam" id="PF26361">
    <property type="entry name" value="MIB_arm"/>
    <property type="match status" value="1"/>
</dbReference>
<dbReference type="KEGG" id="mfel:JPM2_0900"/>
<keyword evidence="7" id="KW-1185">Reference proteome</keyword>
<evidence type="ECO:0000259" key="4">
    <source>
        <dbReference type="Pfam" id="PF26361"/>
    </source>
</evidence>
<feature type="domain" description="Mycoplasma immunoglobulin binding protein M2" evidence="5">
    <location>
        <begin position="563"/>
        <end position="760"/>
    </location>
</feature>
<name>A0A809RZZ5_9BACT</name>
<dbReference type="Pfam" id="PF26364">
    <property type="entry name" value="MIB_M2"/>
    <property type="match status" value="1"/>
</dbReference>
<feature type="domain" description="Mycoplasma immunoglobulin binding protein arm" evidence="4">
    <location>
        <begin position="189"/>
        <end position="352"/>
    </location>
</feature>
<proteinExistence type="predicted"/>
<keyword evidence="2" id="KW-0812">Transmembrane</keyword>
<evidence type="ECO:0000256" key="2">
    <source>
        <dbReference type="SAM" id="Phobius"/>
    </source>
</evidence>
<accession>A0A809RZZ5</accession>
<dbReference type="InterPro" id="IPR030941">
    <property type="entry name" value="Predic_Ig_block"/>
</dbReference>
<dbReference type="AlphaFoldDB" id="A0A809RZZ5"/>
<feature type="transmembrane region" description="Helical" evidence="2">
    <location>
        <begin position="7"/>
        <end position="28"/>
    </location>
</feature>
<dbReference type="InterPro" id="IPR030942">
    <property type="entry name" value="Mycoplas_M_dom"/>
</dbReference>
<dbReference type="RefSeq" id="WP_161552926.1">
    <property type="nucleotide sequence ID" value="NZ_AP022325.1"/>
</dbReference>
<evidence type="ECO:0000313" key="7">
    <source>
        <dbReference type="Proteomes" id="UP000464317"/>
    </source>
</evidence>
<organism evidence="6 7">
    <name type="scientific">Mycoplasmopsis felis</name>
    <dbReference type="NCBI Taxonomy" id="33923"/>
    <lineage>
        <taxon>Bacteria</taxon>
        <taxon>Bacillati</taxon>
        <taxon>Mycoplasmatota</taxon>
        <taxon>Mycoplasmoidales</taxon>
        <taxon>Metamycoplasmataceae</taxon>
        <taxon>Mycoplasmopsis</taxon>
    </lineage>
</organism>
<evidence type="ECO:0000259" key="5">
    <source>
        <dbReference type="Pfam" id="PF26364"/>
    </source>
</evidence>
<feature type="domain" description="IgG-blocking virulence" evidence="3">
    <location>
        <begin position="356"/>
        <end position="553"/>
    </location>
</feature>
<feature type="region of interest" description="Disordered" evidence="1">
    <location>
        <begin position="64"/>
        <end position="132"/>
    </location>
</feature>
<sequence>MKRHSKYILGSLAVIPLGSVFVGITTHLSSDTPKGTDFNVKEISPLLISNDRVDTSNSNIASTDFNLPVKPEPPKVIEKPNPPAKIINPPNILPDKPEKPKEIKPEEPPKIVEPKPTPLPTPKPPEKKEPDIVSKPIDTAVGKIDVVYQEQPPRVIHQSDREAGITNRIDYIAQLTPNVISVTPSAENITNSINNGKTALNKFQNTFFGKSGVVTQFYNQHYQVAGHDELQDYLDRSPSDLNIILKLFDKYRALIEAGNAKQFMLDEFQNKYDEWFNKPETFEYIPPVRGYGKEYLKVGHLWIAMHIDPNKFTDLSDTLKRDLDKGFYIDSDNDNIYVDKDGKLNSYSVSPIFNSVVTEIKRNNLEKRVFGSDSQWNRPSGNIEKGEYPGWNKTDVTNEFSSEYNVSSADGIKVEKLTKQPNNPSKTKDGYLVSIDVSNLSGYQKSINFINKLQANNKEITGYRIKNIGRSGASQELKDVLAALPQKLPLLELFFESFNTSSLIALEEKEIDELGLYTSQNSLVEQWSINPWALKKTAYVNMADYNVSGSYSPYDRIYTRITFDSLGFETSDWISETDMTRINLALRMAYFVRNNERIFQGGFGPGLNPDHNEGGNSYPIGIDLTRVPQAKGLKNMEFWDSKKGKGVNLRKLKRIALYNESSTWETDTDNLNKAQFAYILDKGFGTPRSKIVFSNGNNTKNIKINPRIPGHKLDGDGIANLSTLIAYSNGAFTKETTNIYVPSGENNLYEQLKSLGYKVQYQDQNSEPVELA</sequence>
<evidence type="ECO:0000256" key="1">
    <source>
        <dbReference type="SAM" id="MobiDB-lite"/>
    </source>
</evidence>
<feature type="compositionally biased region" description="Basic and acidic residues" evidence="1">
    <location>
        <begin position="95"/>
        <end position="113"/>
    </location>
</feature>
<reference evidence="6 7" key="1">
    <citation type="submission" date="2020-01" db="EMBL/GenBank/DDBJ databases">
        <title>Complete genome sequence of Mycoplasma felis strain Myco-2.</title>
        <authorList>
            <person name="Kinoshita Y."/>
            <person name="Niwa H."/>
            <person name="Uchida-Fujii E."/>
            <person name="Nukada T."/>
        </authorList>
    </citation>
    <scope>NUCLEOTIDE SEQUENCE [LARGE SCALE GENOMIC DNA]</scope>
    <source>
        <strain evidence="6 7">Myco-2</strain>
    </source>
</reference>
<dbReference type="InterPro" id="IPR058861">
    <property type="entry name" value="MIB_arm"/>
</dbReference>
<dbReference type="InterPro" id="IPR058860">
    <property type="entry name" value="MIB_M2"/>
</dbReference>
<evidence type="ECO:0008006" key="8">
    <source>
        <dbReference type="Google" id="ProtNLM"/>
    </source>
</evidence>
<evidence type="ECO:0000259" key="3">
    <source>
        <dbReference type="Pfam" id="PF26360"/>
    </source>
</evidence>
<protein>
    <recommendedName>
        <fullName evidence="8">Immunoglobulin-blocking virulence protein</fullName>
    </recommendedName>
</protein>
<evidence type="ECO:0000313" key="6">
    <source>
        <dbReference type="EMBL" id="BBU47397.1"/>
    </source>
</evidence>
<dbReference type="NCBIfam" id="TIGR04526">
    <property type="entry name" value="predic_Ig_block"/>
    <property type="match status" value="1"/>
</dbReference>
<dbReference type="Proteomes" id="UP000464317">
    <property type="component" value="Chromosome"/>
</dbReference>
<dbReference type="NCBIfam" id="TIGR04524">
    <property type="entry name" value="mycoplas_M_dom"/>
    <property type="match status" value="1"/>
</dbReference>
<keyword evidence="2" id="KW-0472">Membrane</keyword>
<keyword evidence="2" id="KW-1133">Transmembrane helix</keyword>
<gene>
    <name evidence="6" type="ORF">JPM2_0900</name>
</gene>